<accession>A0AAV6WFB1</accession>
<dbReference type="InterPro" id="IPR038765">
    <property type="entry name" value="Papain-like_cys_pep_sf"/>
</dbReference>
<evidence type="ECO:0000313" key="2">
    <source>
        <dbReference type="EMBL" id="KAG8366107.1"/>
    </source>
</evidence>
<feature type="domain" description="Peptidase C1A papain C-terminal" evidence="1">
    <location>
        <begin position="58"/>
        <end position="94"/>
    </location>
</feature>
<evidence type="ECO:0000259" key="1">
    <source>
        <dbReference type="Pfam" id="PF00112"/>
    </source>
</evidence>
<protein>
    <recommendedName>
        <fullName evidence="1">Peptidase C1A papain C-terminal domain-containing protein</fullName>
    </recommendedName>
</protein>
<dbReference type="AlphaFoldDB" id="A0AAV6WFB1"/>
<dbReference type="Gene3D" id="3.90.70.10">
    <property type="entry name" value="Cysteine proteinases"/>
    <property type="match status" value="1"/>
</dbReference>
<dbReference type="SUPFAM" id="SSF54001">
    <property type="entry name" value="Cysteine proteinases"/>
    <property type="match status" value="1"/>
</dbReference>
<name>A0AAV6WFB1_9LAMI</name>
<dbReference type="Proteomes" id="UP000826271">
    <property type="component" value="Unassembled WGS sequence"/>
</dbReference>
<dbReference type="GO" id="GO:0006508">
    <property type="term" value="P:proteolysis"/>
    <property type="evidence" value="ECO:0007669"/>
    <property type="project" value="InterPro"/>
</dbReference>
<organism evidence="2 3">
    <name type="scientific">Buddleja alternifolia</name>
    <dbReference type="NCBI Taxonomy" id="168488"/>
    <lineage>
        <taxon>Eukaryota</taxon>
        <taxon>Viridiplantae</taxon>
        <taxon>Streptophyta</taxon>
        <taxon>Embryophyta</taxon>
        <taxon>Tracheophyta</taxon>
        <taxon>Spermatophyta</taxon>
        <taxon>Magnoliopsida</taxon>
        <taxon>eudicotyledons</taxon>
        <taxon>Gunneridae</taxon>
        <taxon>Pentapetalae</taxon>
        <taxon>asterids</taxon>
        <taxon>lamiids</taxon>
        <taxon>Lamiales</taxon>
        <taxon>Scrophulariaceae</taxon>
        <taxon>Buddlejeae</taxon>
        <taxon>Buddleja</taxon>
    </lineage>
</organism>
<reference evidence="2" key="1">
    <citation type="submission" date="2019-10" db="EMBL/GenBank/DDBJ databases">
        <authorList>
            <person name="Zhang R."/>
            <person name="Pan Y."/>
            <person name="Wang J."/>
            <person name="Ma R."/>
            <person name="Yu S."/>
        </authorList>
    </citation>
    <scope>NUCLEOTIDE SEQUENCE</scope>
    <source>
        <strain evidence="2">LA-IB0</strain>
        <tissue evidence="2">Leaf</tissue>
    </source>
</reference>
<comment type="caution">
    <text evidence="2">The sequence shown here is derived from an EMBL/GenBank/DDBJ whole genome shotgun (WGS) entry which is preliminary data.</text>
</comment>
<dbReference type="EMBL" id="WHWC01000017">
    <property type="protein sequence ID" value="KAG8366107.1"/>
    <property type="molecule type" value="Genomic_DNA"/>
</dbReference>
<evidence type="ECO:0000313" key="3">
    <source>
        <dbReference type="Proteomes" id="UP000826271"/>
    </source>
</evidence>
<dbReference type="Pfam" id="PF00112">
    <property type="entry name" value="Peptidase_C1"/>
    <property type="match status" value="1"/>
</dbReference>
<proteinExistence type="predicted"/>
<keyword evidence="3" id="KW-1185">Reference proteome</keyword>
<gene>
    <name evidence="2" type="ORF">BUALT_Bualt17G0041500</name>
</gene>
<sequence length="116" mass="12658">MSLGAFMPGHWASIIGCSKKVYKEMGRLCMRAYKVFQSLLIGGRKESSLLSKIKANIVGVFKGDCGTKLNYGVAIVGYGTTIDGTHYWTVKSWGVGVRRVTSGCNVETTQKKDVMV</sequence>
<dbReference type="GO" id="GO:0008234">
    <property type="term" value="F:cysteine-type peptidase activity"/>
    <property type="evidence" value="ECO:0007669"/>
    <property type="project" value="InterPro"/>
</dbReference>
<dbReference type="InterPro" id="IPR000668">
    <property type="entry name" value="Peptidase_C1A_C"/>
</dbReference>